<dbReference type="PANTHER" id="PTHR30055">
    <property type="entry name" value="HTH-TYPE TRANSCRIPTIONAL REGULATOR RUTR"/>
    <property type="match status" value="1"/>
</dbReference>
<comment type="caution">
    <text evidence="6">The sequence shown here is derived from an EMBL/GenBank/DDBJ whole genome shotgun (WGS) entry which is preliminary data.</text>
</comment>
<keyword evidence="2 4" id="KW-0238">DNA-binding</keyword>
<evidence type="ECO:0000313" key="6">
    <source>
        <dbReference type="EMBL" id="GGD14340.1"/>
    </source>
</evidence>
<evidence type="ECO:0000313" key="7">
    <source>
        <dbReference type="Proteomes" id="UP000630594"/>
    </source>
</evidence>
<name>A0ABQ1Q611_9ACTN</name>
<proteinExistence type="predicted"/>
<dbReference type="PANTHER" id="PTHR30055:SF234">
    <property type="entry name" value="HTH-TYPE TRANSCRIPTIONAL REGULATOR BETI"/>
    <property type="match status" value="1"/>
</dbReference>
<accession>A0ABQ1Q611</accession>
<dbReference type="Proteomes" id="UP000630594">
    <property type="component" value="Unassembled WGS sequence"/>
</dbReference>
<organism evidence="6 7">
    <name type="scientific">Nocardioides daphniae</name>
    <dbReference type="NCBI Taxonomy" id="402297"/>
    <lineage>
        <taxon>Bacteria</taxon>
        <taxon>Bacillati</taxon>
        <taxon>Actinomycetota</taxon>
        <taxon>Actinomycetes</taxon>
        <taxon>Propionibacteriales</taxon>
        <taxon>Nocardioidaceae</taxon>
        <taxon>Nocardioides</taxon>
    </lineage>
</organism>
<dbReference type="InterPro" id="IPR001647">
    <property type="entry name" value="HTH_TetR"/>
</dbReference>
<keyword evidence="7" id="KW-1185">Reference proteome</keyword>
<dbReference type="EMBL" id="BMCK01000002">
    <property type="protein sequence ID" value="GGD14340.1"/>
    <property type="molecule type" value="Genomic_DNA"/>
</dbReference>
<evidence type="ECO:0000256" key="1">
    <source>
        <dbReference type="ARBA" id="ARBA00023015"/>
    </source>
</evidence>
<protein>
    <submittedName>
        <fullName evidence="6">TetR family transcriptional regulator</fullName>
    </submittedName>
</protein>
<dbReference type="Gene3D" id="1.10.357.10">
    <property type="entry name" value="Tetracycline Repressor, domain 2"/>
    <property type="match status" value="1"/>
</dbReference>
<dbReference type="PROSITE" id="PS50977">
    <property type="entry name" value="HTH_TETR_2"/>
    <property type="match status" value="1"/>
</dbReference>
<sequence length="208" mass="22650">MHPSVSLVDDGVIYPHPMSTRGSARADGRRNREAILKAAAEAMLDNPQASIAEVAERAGLTRATVYRHYADRDALLQAMARTTAMHLVPTILDEMRPLPWREAMEVLAARAISLSAAYRDVILSIAPHLEQAARVAVHDEPILADITARRLSGEFDPPCSDAWIALCVRTLCLAAIGQLTEPEGDQAQLTRELAITLGGLVDQPRFTP</sequence>
<feature type="DNA-binding region" description="H-T-H motif" evidence="4">
    <location>
        <begin position="50"/>
        <end position="69"/>
    </location>
</feature>
<dbReference type="SUPFAM" id="SSF46689">
    <property type="entry name" value="Homeodomain-like"/>
    <property type="match status" value="1"/>
</dbReference>
<evidence type="ECO:0000259" key="5">
    <source>
        <dbReference type="PROSITE" id="PS50977"/>
    </source>
</evidence>
<feature type="domain" description="HTH tetR-type" evidence="5">
    <location>
        <begin position="29"/>
        <end position="87"/>
    </location>
</feature>
<gene>
    <name evidence="6" type="ORF">GCM10007231_11680</name>
</gene>
<evidence type="ECO:0000256" key="2">
    <source>
        <dbReference type="ARBA" id="ARBA00023125"/>
    </source>
</evidence>
<dbReference type="Pfam" id="PF00440">
    <property type="entry name" value="TetR_N"/>
    <property type="match status" value="1"/>
</dbReference>
<reference evidence="7" key="1">
    <citation type="journal article" date="2019" name="Int. J. Syst. Evol. Microbiol.">
        <title>The Global Catalogue of Microorganisms (GCM) 10K type strain sequencing project: providing services to taxonomists for standard genome sequencing and annotation.</title>
        <authorList>
            <consortium name="The Broad Institute Genomics Platform"/>
            <consortium name="The Broad Institute Genome Sequencing Center for Infectious Disease"/>
            <person name="Wu L."/>
            <person name="Ma J."/>
        </authorList>
    </citation>
    <scope>NUCLEOTIDE SEQUENCE [LARGE SCALE GENOMIC DNA]</scope>
    <source>
        <strain evidence="7">CCM 7403</strain>
    </source>
</reference>
<keyword evidence="1" id="KW-0805">Transcription regulation</keyword>
<keyword evidence="3" id="KW-0804">Transcription</keyword>
<evidence type="ECO:0000256" key="4">
    <source>
        <dbReference type="PROSITE-ProRule" id="PRU00335"/>
    </source>
</evidence>
<dbReference type="InterPro" id="IPR009057">
    <property type="entry name" value="Homeodomain-like_sf"/>
</dbReference>
<evidence type="ECO:0000256" key="3">
    <source>
        <dbReference type="ARBA" id="ARBA00023163"/>
    </source>
</evidence>
<dbReference type="InterPro" id="IPR050109">
    <property type="entry name" value="HTH-type_TetR-like_transc_reg"/>
</dbReference>